<organism evidence="2">
    <name type="scientific">Streptomyces sp. NBC_00049</name>
    <dbReference type="NCBI Taxonomy" id="2903617"/>
    <lineage>
        <taxon>Bacteria</taxon>
        <taxon>Bacillati</taxon>
        <taxon>Actinomycetota</taxon>
        <taxon>Actinomycetes</taxon>
        <taxon>Kitasatosporales</taxon>
        <taxon>Streptomycetaceae</taxon>
        <taxon>Streptomyces</taxon>
    </lineage>
</organism>
<keyword evidence="1" id="KW-1133">Transmembrane helix</keyword>
<evidence type="ECO:0000256" key="1">
    <source>
        <dbReference type="SAM" id="Phobius"/>
    </source>
</evidence>
<feature type="transmembrane region" description="Helical" evidence="1">
    <location>
        <begin position="159"/>
        <end position="180"/>
    </location>
</feature>
<gene>
    <name evidence="2" type="ORF">OG327_32990</name>
</gene>
<dbReference type="EMBL" id="CP108264">
    <property type="protein sequence ID" value="WTU77746.1"/>
    <property type="molecule type" value="Genomic_DNA"/>
</dbReference>
<keyword evidence="1" id="KW-0812">Transmembrane</keyword>
<feature type="transmembrane region" description="Helical" evidence="1">
    <location>
        <begin position="24"/>
        <end position="47"/>
    </location>
</feature>
<keyword evidence="1" id="KW-0472">Membrane</keyword>
<feature type="transmembrane region" description="Helical" evidence="1">
    <location>
        <begin position="95"/>
        <end position="116"/>
    </location>
</feature>
<name>A0AAU2K074_9ACTN</name>
<sequence>MTASSSGHEPASTSGWDVRLYWRWIAYNTLAFLTVLTVGFLLILLGNDVLNMNLASRNVILALLIATLGAALFGGVLGALQWLVVKERVPVPRKVWITSNVGPALLAWLLVIMPAVTSAQDSHETVSTAYLLAASQSLALGPLLGLSQSLVLRKVTTRWKWWIGANLASWLIVDAVIYLLSRWADDLDVLTGDGSLIEVYLTLIATTPLTGRALLWVLAPSALTVARPPQTR</sequence>
<evidence type="ECO:0000313" key="2">
    <source>
        <dbReference type="EMBL" id="WTU77746.1"/>
    </source>
</evidence>
<reference evidence="2" key="1">
    <citation type="submission" date="2022-10" db="EMBL/GenBank/DDBJ databases">
        <title>The complete genomes of actinobacterial strains from the NBC collection.</title>
        <authorList>
            <person name="Joergensen T.S."/>
            <person name="Alvarez Arevalo M."/>
            <person name="Sterndorff E.B."/>
            <person name="Faurdal D."/>
            <person name="Vuksanovic O."/>
            <person name="Mourched A.-S."/>
            <person name="Charusanti P."/>
            <person name="Shaw S."/>
            <person name="Blin K."/>
            <person name="Weber T."/>
        </authorList>
    </citation>
    <scope>NUCLEOTIDE SEQUENCE</scope>
    <source>
        <strain evidence="2">NBC_00049</strain>
    </source>
</reference>
<dbReference type="AlphaFoldDB" id="A0AAU2K074"/>
<accession>A0AAU2K074</accession>
<feature type="transmembrane region" description="Helical" evidence="1">
    <location>
        <begin position="200"/>
        <end position="226"/>
    </location>
</feature>
<proteinExistence type="predicted"/>
<protein>
    <submittedName>
        <fullName evidence="2">Uncharacterized protein</fullName>
    </submittedName>
</protein>
<feature type="transmembrane region" description="Helical" evidence="1">
    <location>
        <begin position="59"/>
        <end position="83"/>
    </location>
</feature>
<feature type="transmembrane region" description="Helical" evidence="1">
    <location>
        <begin position="128"/>
        <end position="147"/>
    </location>
</feature>